<dbReference type="GO" id="GO:0005743">
    <property type="term" value="C:mitochondrial inner membrane"/>
    <property type="evidence" value="ECO:0007669"/>
    <property type="project" value="TreeGrafter"/>
</dbReference>
<organism evidence="2 3">
    <name type="scientific">Pythium oligandrum</name>
    <name type="common">Mycoparasitic fungus</name>
    <dbReference type="NCBI Taxonomy" id="41045"/>
    <lineage>
        <taxon>Eukaryota</taxon>
        <taxon>Sar</taxon>
        <taxon>Stramenopiles</taxon>
        <taxon>Oomycota</taxon>
        <taxon>Peronosporomycetes</taxon>
        <taxon>Pythiales</taxon>
        <taxon>Pythiaceae</taxon>
        <taxon>Pythium</taxon>
    </lineage>
</organism>
<feature type="compositionally biased region" description="Basic and acidic residues" evidence="1">
    <location>
        <begin position="48"/>
        <end position="64"/>
    </location>
</feature>
<feature type="region of interest" description="Disordered" evidence="1">
    <location>
        <begin position="33"/>
        <end position="64"/>
    </location>
</feature>
<dbReference type="GO" id="GO:0033615">
    <property type="term" value="P:mitochondrial proton-transporting ATP synthase complex assembly"/>
    <property type="evidence" value="ECO:0007669"/>
    <property type="project" value="TreeGrafter"/>
</dbReference>
<name>A0A8K1C3S7_PYTOL</name>
<comment type="caution">
    <text evidence="2">The sequence shown here is derived from an EMBL/GenBank/DDBJ whole genome shotgun (WGS) entry which is preliminary data.</text>
</comment>
<dbReference type="PANTHER" id="PTHR28106">
    <property type="entry name" value="MITOCHONDRIAL ATPASE COMPLEX SUBUNIT ATP10"/>
    <property type="match status" value="1"/>
</dbReference>
<dbReference type="Proteomes" id="UP000794436">
    <property type="component" value="Unassembled WGS sequence"/>
</dbReference>
<dbReference type="InterPro" id="IPR007849">
    <property type="entry name" value="ATP10"/>
</dbReference>
<sequence length="292" mass="32908">MGSRVLRRVAVAHKPATQRPSVLQYAVRTYATAGGDAPDESKPAPPQKDVKTDPKEAAKEERLSKPMKNLRDVMEALDILVEEAEKKMEKKYRPNMFAEFKQLNDTNGKVLEGAPELISVDKAAKVPSLQVKSLSDVSAVMDIEQLVTGSGGDAKKVTLLVTSFKNYGLHMLPAWRDPFLETFKGQRDHVQVLSLNIIEEWYMKLVQSSILRGLKQQTPEDLHHATLAHFGRCDDFRTVLDLNNSFVCYVHLIDSKGRIRWIAGGPATPVELQRLTKLTKELLTQQQPQRRR</sequence>
<dbReference type="AlphaFoldDB" id="A0A8K1C3S7"/>
<evidence type="ECO:0008006" key="4">
    <source>
        <dbReference type="Google" id="ProtNLM"/>
    </source>
</evidence>
<evidence type="ECO:0000313" key="2">
    <source>
        <dbReference type="EMBL" id="TMW55942.1"/>
    </source>
</evidence>
<gene>
    <name evidence="2" type="ORF">Poli38472_008590</name>
</gene>
<accession>A0A8K1C3S7</accession>
<dbReference type="EMBL" id="SPLM01000146">
    <property type="protein sequence ID" value="TMW55942.1"/>
    <property type="molecule type" value="Genomic_DNA"/>
</dbReference>
<proteinExistence type="predicted"/>
<evidence type="ECO:0000256" key="1">
    <source>
        <dbReference type="SAM" id="MobiDB-lite"/>
    </source>
</evidence>
<evidence type="ECO:0000313" key="3">
    <source>
        <dbReference type="Proteomes" id="UP000794436"/>
    </source>
</evidence>
<dbReference type="Pfam" id="PF05176">
    <property type="entry name" value="ATP-synt_10"/>
    <property type="match status" value="1"/>
</dbReference>
<reference evidence="2" key="1">
    <citation type="submission" date="2019-03" db="EMBL/GenBank/DDBJ databases">
        <title>Long read genome sequence of the mycoparasitic Pythium oligandrum ATCC 38472 isolated from sugarbeet rhizosphere.</title>
        <authorList>
            <person name="Gaulin E."/>
        </authorList>
    </citation>
    <scope>NUCLEOTIDE SEQUENCE</scope>
    <source>
        <strain evidence="2">ATCC 38472_TT</strain>
    </source>
</reference>
<keyword evidence="3" id="KW-1185">Reference proteome</keyword>
<protein>
    <recommendedName>
        <fullName evidence="4">Mitochondrial ATPase complex subunit ATP10</fullName>
    </recommendedName>
</protein>
<dbReference type="PANTHER" id="PTHR28106:SF1">
    <property type="entry name" value="MITOCHONDRIAL ATPASE COMPLEX SUBUNIT ATP10"/>
    <property type="match status" value="1"/>
</dbReference>
<dbReference type="OrthoDB" id="17089at2759"/>